<proteinExistence type="inferred from homology"/>
<evidence type="ECO:0000259" key="3">
    <source>
        <dbReference type="Pfam" id="PF01425"/>
    </source>
</evidence>
<evidence type="ECO:0000313" key="5">
    <source>
        <dbReference type="Proteomes" id="UP000007963"/>
    </source>
</evidence>
<evidence type="ECO:0000313" key="4">
    <source>
        <dbReference type="EMBL" id="EAU39300.1"/>
    </source>
</evidence>
<protein>
    <recommendedName>
        <fullName evidence="3">Amidase domain-containing protein</fullName>
    </recommendedName>
</protein>
<dbReference type="InterPro" id="IPR036928">
    <property type="entry name" value="AS_sf"/>
</dbReference>
<dbReference type="PANTHER" id="PTHR46072">
    <property type="entry name" value="AMIDASE-RELATED-RELATED"/>
    <property type="match status" value="1"/>
</dbReference>
<comment type="similarity">
    <text evidence="1">Belongs to the amidase family.</text>
</comment>
<dbReference type="SUPFAM" id="SSF55909">
    <property type="entry name" value="Pentein"/>
    <property type="match status" value="1"/>
</dbReference>
<dbReference type="GeneID" id="4355409"/>
<dbReference type="OrthoDB" id="6428749at2759"/>
<keyword evidence="2" id="KW-0378">Hydrolase</keyword>
<dbReference type="eggNOG" id="KOG1212">
    <property type="taxonomic scope" value="Eukaryota"/>
</dbReference>
<dbReference type="VEuPathDB" id="FungiDB:ATEG_00654"/>
<dbReference type="Proteomes" id="UP000007963">
    <property type="component" value="Unassembled WGS sequence"/>
</dbReference>
<reference evidence="5" key="1">
    <citation type="submission" date="2005-09" db="EMBL/GenBank/DDBJ databases">
        <title>Annotation of the Aspergillus terreus NIH2624 genome.</title>
        <authorList>
            <person name="Birren B.W."/>
            <person name="Lander E.S."/>
            <person name="Galagan J.E."/>
            <person name="Nusbaum C."/>
            <person name="Devon K."/>
            <person name="Henn M."/>
            <person name="Ma L.-J."/>
            <person name="Jaffe D.B."/>
            <person name="Butler J."/>
            <person name="Alvarez P."/>
            <person name="Gnerre S."/>
            <person name="Grabherr M."/>
            <person name="Kleber M."/>
            <person name="Mauceli E.W."/>
            <person name="Brockman W."/>
            <person name="Rounsley S."/>
            <person name="Young S.K."/>
            <person name="LaButti K."/>
            <person name="Pushparaj V."/>
            <person name="DeCaprio D."/>
            <person name="Crawford M."/>
            <person name="Koehrsen M."/>
            <person name="Engels R."/>
            <person name="Montgomery P."/>
            <person name="Pearson M."/>
            <person name="Howarth C."/>
            <person name="Larson L."/>
            <person name="Luoma S."/>
            <person name="White J."/>
            <person name="Alvarado L."/>
            <person name="Kodira C.D."/>
            <person name="Zeng Q."/>
            <person name="Oleary S."/>
            <person name="Yandava C."/>
            <person name="Denning D.W."/>
            <person name="Nierman W.C."/>
            <person name="Milne T."/>
            <person name="Madden K."/>
        </authorList>
    </citation>
    <scope>NUCLEOTIDE SEQUENCE [LARGE SCALE GENOMIC DNA]</scope>
    <source>
        <strain evidence="5">NIH 2624 / FGSC A1156</strain>
    </source>
</reference>
<dbReference type="SUPFAM" id="SSF75304">
    <property type="entry name" value="Amidase signature (AS) enzymes"/>
    <property type="match status" value="1"/>
</dbReference>
<dbReference type="Pfam" id="PF01425">
    <property type="entry name" value="Amidase"/>
    <property type="match status" value="1"/>
</dbReference>
<dbReference type="AlphaFoldDB" id="Q0D080"/>
<evidence type="ECO:0000256" key="2">
    <source>
        <dbReference type="ARBA" id="ARBA00022801"/>
    </source>
</evidence>
<accession>Q0D080</accession>
<feature type="domain" description="Amidase" evidence="3">
    <location>
        <begin position="280"/>
        <end position="733"/>
    </location>
</feature>
<gene>
    <name evidence="4" type="ORF">ATEG_00654</name>
</gene>
<dbReference type="GO" id="GO:0009446">
    <property type="term" value="P:putrescine biosynthetic process"/>
    <property type="evidence" value="ECO:0007669"/>
    <property type="project" value="InterPro"/>
</dbReference>
<dbReference type="Gene3D" id="3.90.1300.10">
    <property type="entry name" value="Amidase signature (AS) domain"/>
    <property type="match status" value="1"/>
</dbReference>
<dbReference type="InterPro" id="IPR023631">
    <property type="entry name" value="Amidase_dom"/>
</dbReference>
<dbReference type="HOGENOM" id="CLU_009600_9_2_1"/>
<dbReference type="STRING" id="341663.Q0D080"/>
<dbReference type="Gene3D" id="3.75.10.10">
    <property type="entry name" value="L-arginine/glycine Amidinotransferase, Chain A"/>
    <property type="match status" value="1"/>
</dbReference>
<dbReference type="Pfam" id="PF04371">
    <property type="entry name" value="PAD_porph"/>
    <property type="match status" value="1"/>
</dbReference>
<sequence length="757" mass="81535">MGRAQLQENTDFAKRVIKSDTSPEPVTRVQPKICLEGGALVVDGEGTLLATESSILNDNRNPGLSREEIEAELRRLLGVEKIVWFPGNKGLDVTDVHVDAEVNFIRPGVVVLSRPHPSAPQAWWKVHNEIRQILEQSTDAKGRRFEVHIVDEPDPKCLVWRCAARSRGRGTVPETVSGASRSTGACAGAGFGGRSHSLLDTACDCGGLVASLPASAIPPGMLSPAESITETNRYQRVNVMNIPRTCGLLSARELDITEQYDVHGLLQSIAEKKFSSEEVRAAIAQQLTRCLTEPLFDRAIQRAKSLDQHLQQAGTPVGPLHGLPITVKDSFNIKGVDSTTGIAALAFQPATANSPLVDLLESLGAVIVAKTNIPQTMGALDSCNHLFGRTLNPLNRQLTAGGSTGGEGALLALRGSMVGFGTDIGGSIRIPAMCQGIYGFKPSVGRVPFGGQDAGHAPGKSRIALQAVAGPLARSVADLGAVMAEIVPRAELFAEDCIPGRWEGSFPAEPSRSVITIGVLRSDGLVEPLPPIARVLDEVAQILRRTPGVDVVEIPVPAGLAKCQAVAGRLMGADGGNAMMDLIESTGEPLIPWLQGRTKRGRELTVSQLGQLQAQRSQLEREMRQMWMAEGGRRVDAIIHPLAPHPVPELDRYNAVGYTSSFVLLDYPAGAVPVRAFKESDLELGKEMATPVLGSWDKANRQLWDEKTVDRRVYLDSPLSIQVVTPRQHDYDLFRAMELIDRAIQTHENAKQASPKL</sequence>
<dbReference type="InterPro" id="IPR007466">
    <property type="entry name" value="Peptidyl-Arg-deiminase_porph"/>
</dbReference>
<organism evidence="4 5">
    <name type="scientific">Aspergillus terreus (strain NIH 2624 / FGSC A1156)</name>
    <dbReference type="NCBI Taxonomy" id="341663"/>
    <lineage>
        <taxon>Eukaryota</taxon>
        <taxon>Fungi</taxon>
        <taxon>Dikarya</taxon>
        <taxon>Ascomycota</taxon>
        <taxon>Pezizomycotina</taxon>
        <taxon>Eurotiomycetes</taxon>
        <taxon>Eurotiomycetidae</taxon>
        <taxon>Eurotiales</taxon>
        <taxon>Aspergillaceae</taxon>
        <taxon>Aspergillus</taxon>
        <taxon>Aspergillus subgen. Circumdati</taxon>
    </lineage>
</organism>
<dbReference type="GO" id="GO:0004668">
    <property type="term" value="F:protein-arginine deiminase activity"/>
    <property type="evidence" value="ECO:0007669"/>
    <property type="project" value="InterPro"/>
</dbReference>
<name>Q0D080_ASPTN</name>
<dbReference type="EMBL" id="CH476594">
    <property type="protein sequence ID" value="EAU39300.1"/>
    <property type="molecule type" value="Genomic_DNA"/>
</dbReference>
<evidence type="ECO:0000256" key="1">
    <source>
        <dbReference type="ARBA" id="ARBA00009199"/>
    </source>
</evidence>
<dbReference type="RefSeq" id="XP_001210740.1">
    <property type="nucleotide sequence ID" value="XM_001210740.1"/>
</dbReference>
<dbReference type="OMA" id="EMMKMWT"/>
<dbReference type="PANTHER" id="PTHR46072:SF6">
    <property type="entry name" value="AMIDASE, PUTATIVE (AFU_ORTHOLOGUE AFUA_1G14530)-RELATED"/>
    <property type="match status" value="1"/>
</dbReference>